<feature type="domain" description="Ribosomal eL28/Mak16" evidence="6">
    <location>
        <begin position="5"/>
        <end position="121"/>
    </location>
</feature>
<evidence type="ECO:0000313" key="7">
    <source>
        <dbReference type="EMBL" id="CAD7249044.1"/>
    </source>
</evidence>
<evidence type="ECO:0000256" key="3">
    <source>
        <dbReference type="ARBA" id="ARBA00023274"/>
    </source>
</evidence>
<accession>A0A7R9A5K3</accession>
<proteinExistence type="inferred from homology"/>
<evidence type="ECO:0000259" key="6">
    <source>
        <dbReference type="Pfam" id="PF01778"/>
    </source>
</evidence>
<dbReference type="EMBL" id="LR901632">
    <property type="protein sequence ID" value="CAD7249044.1"/>
    <property type="molecule type" value="Genomic_DNA"/>
</dbReference>
<reference evidence="7" key="1">
    <citation type="submission" date="2020-11" db="EMBL/GenBank/DDBJ databases">
        <authorList>
            <person name="Tran Van P."/>
        </authorList>
    </citation>
    <scope>NUCLEOTIDE SEQUENCE</scope>
</reference>
<keyword evidence="2" id="KW-0689">Ribosomal protein</keyword>
<dbReference type="GO" id="GO:1990904">
    <property type="term" value="C:ribonucleoprotein complex"/>
    <property type="evidence" value="ECO:0007669"/>
    <property type="project" value="UniProtKB-KW"/>
</dbReference>
<dbReference type="InterPro" id="IPR029004">
    <property type="entry name" value="Ribosomal_eL28/Mak16"/>
</dbReference>
<dbReference type="Gene3D" id="3.30.390.110">
    <property type="match status" value="1"/>
</dbReference>
<evidence type="ECO:0000256" key="5">
    <source>
        <dbReference type="ARBA" id="ARBA00035330"/>
    </source>
</evidence>
<dbReference type="OrthoDB" id="338850at2759"/>
<evidence type="ECO:0000256" key="1">
    <source>
        <dbReference type="ARBA" id="ARBA00007926"/>
    </source>
</evidence>
<organism evidence="7">
    <name type="scientific">Darwinula stevensoni</name>
    <dbReference type="NCBI Taxonomy" id="69355"/>
    <lineage>
        <taxon>Eukaryota</taxon>
        <taxon>Metazoa</taxon>
        <taxon>Ecdysozoa</taxon>
        <taxon>Arthropoda</taxon>
        <taxon>Crustacea</taxon>
        <taxon>Oligostraca</taxon>
        <taxon>Ostracoda</taxon>
        <taxon>Podocopa</taxon>
        <taxon>Podocopida</taxon>
        <taxon>Darwinulocopina</taxon>
        <taxon>Darwinuloidea</taxon>
        <taxon>Darwinulidae</taxon>
        <taxon>Darwinula</taxon>
    </lineage>
</organism>
<keyword evidence="3" id="KW-0687">Ribonucleoprotein</keyword>
<dbReference type="Pfam" id="PF01778">
    <property type="entry name" value="Ribosomal_L28e"/>
    <property type="match status" value="1"/>
</dbReference>
<gene>
    <name evidence="7" type="ORF">DSTB1V02_LOCUS8845</name>
</gene>
<keyword evidence="8" id="KW-1185">Reference proteome</keyword>
<evidence type="ECO:0000256" key="4">
    <source>
        <dbReference type="ARBA" id="ARBA00035223"/>
    </source>
</evidence>
<evidence type="ECO:0000313" key="8">
    <source>
        <dbReference type="Proteomes" id="UP000677054"/>
    </source>
</evidence>
<evidence type="ECO:0000256" key="2">
    <source>
        <dbReference type="ARBA" id="ARBA00022980"/>
    </source>
</evidence>
<comment type="similarity">
    <text evidence="1">Belongs to the eukaryotic ribosomal protein eL28 family.</text>
</comment>
<dbReference type="Proteomes" id="UP000677054">
    <property type="component" value="Unassembled WGS sequence"/>
</dbReference>
<dbReference type="AlphaFoldDB" id="A0A7R9A5K3"/>
<sequence>MTDFLQWEIIKNHHAYLVKRPNVRPLSKELFNVRNIHGMKANGLIHRRAISIQPANDNKGVIVTKKNPKRLRQPASQNYSVVMKAGPRRLLWKLARMFKYQNYRRDLKKATLRRASAILKSQRTKIAKKRTVKRGMSSKKKLKM</sequence>
<protein>
    <recommendedName>
        <fullName evidence="4">Large ribosomal subunit protein eL28</fullName>
    </recommendedName>
    <alternativeName>
        <fullName evidence="5">60S ribosomal protein L28</fullName>
    </alternativeName>
</protein>
<name>A0A7R9A5K3_9CRUS</name>
<dbReference type="GO" id="GO:0006412">
    <property type="term" value="P:translation"/>
    <property type="evidence" value="ECO:0007669"/>
    <property type="project" value="InterPro"/>
</dbReference>
<dbReference type="GO" id="GO:0005840">
    <property type="term" value="C:ribosome"/>
    <property type="evidence" value="ECO:0007669"/>
    <property type="project" value="UniProtKB-KW"/>
</dbReference>
<dbReference type="EMBL" id="CAJPEV010002115">
    <property type="protein sequence ID" value="CAG0895720.1"/>
    <property type="molecule type" value="Genomic_DNA"/>
</dbReference>
<dbReference type="InterPro" id="IPR002672">
    <property type="entry name" value="Ribosomal_eL28"/>
</dbReference>
<dbReference type="GO" id="GO:0003735">
    <property type="term" value="F:structural constituent of ribosome"/>
    <property type="evidence" value="ECO:0007669"/>
    <property type="project" value="InterPro"/>
</dbReference>
<dbReference type="PANTHER" id="PTHR10544">
    <property type="entry name" value="60S RIBOSOMAL PROTEIN L28"/>
    <property type="match status" value="1"/>
</dbReference>